<keyword evidence="19" id="KW-1185">Reference proteome</keyword>
<proteinExistence type="inferred from homology"/>
<evidence type="ECO:0000256" key="12">
    <source>
        <dbReference type="ARBA" id="ARBA00056232"/>
    </source>
</evidence>
<dbReference type="GO" id="GO:0046872">
    <property type="term" value="F:metal ion binding"/>
    <property type="evidence" value="ECO:0007669"/>
    <property type="project" value="UniProtKB-KW"/>
</dbReference>
<evidence type="ECO:0000256" key="1">
    <source>
        <dbReference type="ARBA" id="ARBA00001947"/>
    </source>
</evidence>
<dbReference type="GO" id="GO:0005634">
    <property type="term" value="C:nucleus"/>
    <property type="evidence" value="ECO:0007669"/>
    <property type="project" value="UniProtKB-SubCell"/>
</dbReference>
<evidence type="ECO:0000256" key="14">
    <source>
        <dbReference type="ARBA" id="ARBA00066550"/>
    </source>
</evidence>
<reference evidence="18 19" key="1">
    <citation type="journal article" date="2016" name="Genome Announc.">
        <title>Draft Whole-Genome Sequence of Trichoderma gamsii T6085, a Promising Biocontrol Agent of Fusarium Head Blight on Wheat.</title>
        <authorList>
            <person name="Baroncelli R."/>
            <person name="Zapparata A."/>
            <person name="Piaggeschi G."/>
            <person name="Sarrocco S."/>
            <person name="Vannacci G."/>
        </authorList>
    </citation>
    <scope>NUCLEOTIDE SEQUENCE [LARGE SCALE GENOMIC DNA]</scope>
    <source>
        <strain evidence="18 19">T6085</strain>
    </source>
</reference>
<dbReference type="PANTHER" id="PTHR11079:SF190">
    <property type="entry name" value="CYTOSINE DEAMINASE"/>
    <property type="match status" value="1"/>
</dbReference>
<name>A0A2P4Z6R7_9HYPO</name>
<evidence type="ECO:0000313" key="19">
    <source>
        <dbReference type="Proteomes" id="UP000054821"/>
    </source>
</evidence>
<evidence type="ECO:0000256" key="8">
    <source>
        <dbReference type="ARBA" id="ARBA00022801"/>
    </source>
</evidence>
<keyword evidence="8" id="KW-0378">Hydrolase</keyword>
<accession>A0A2P4Z6R7</accession>
<evidence type="ECO:0000256" key="16">
    <source>
        <dbReference type="ARBA" id="ARBA00084039"/>
    </source>
</evidence>
<dbReference type="SUPFAM" id="SSF53927">
    <property type="entry name" value="Cytidine deaminase-like"/>
    <property type="match status" value="1"/>
</dbReference>
<comment type="subcellular location">
    <subcellularLocation>
        <location evidence="3">Cytoplasm</location>
    </subcellularLocation>
    <subcellularLocation>
        <location evidence="2">Nucleus</location>
    </subcellularLocation>
</comment>
<dbReference type="EMBL" id="JPDN02000126">
    <property type="protein sequence ID" value="PON19976.1"/>
    <property type="molecule type" value="Genomic_DNA"/>
</dbReference>
<dbReference type="GO" id="GO:0004131">
    <property type="term" value="F:cytosine deaminase activity"/>
    <property type="evidence" value="ECO:0007669"/>
    <property type="project" value="UniProtKB-EC"/>
</dbReference>
<evidence type="ECO:0000256" key="2">
    <source>
        <dbReference type="ARBA" id="ARBA00004123"/>
    </source>
</evidence>
<evidence type="ECO:0000256" key="10">
    <source>
        <dbReference type="ARBA" id="ARBA00023242"/>
    </source>
</evidence>
<dbReference type="GO" id="GO:0008835">
    <property type="term" value="F:diaminohydroxyphosphoribosylaminopyrimidine deaminase activity"/>
    <property type="evidence" value="ECO:0007669"/>
    <property type="project" value="TreeGrafter"/>
</dbReference>
<dbReference type="PANTHER" id="PTHR11079">
    <property type="entry name" value="CYTOSINE DEAMINASE FAMILY MEMBER"/>
    <property type="match status" value="1"/>
</dbReference>
<keyword evidence="9" id="KW-0862">Zinc</keyword>
<evidence type="ECO:0000256" key="9">
    <source>
        <dbReference type="ARBA" id="ARBA00022833"/>
    </source>
</evidence>
<comment type="similarity">
    <text evidence="4">Belongs to the cytidine and deoxycytidylate deaminase family.</text>
</comment>
<comment type="function">
    <text evidence="12">Catalyzes the hydrolytic deamination of cytosine to uracil or 5-methylcytosine to thymine. Is involved in the pyrimidine salvage pathway, which allows the cell to utilize cytosine for pyrimidine nucleotide synthesis.</text>
</comment>
<comment type="caution">
    <text evidence="18">The sequence shown here is derived from an EMBL/GenBank/DDBJ whole genome shotgun (WGS) entry which is preliminary data.</text>
</comment>
<protein>
    <recommendedName>
        <fullName evidence="15">Cytosine deaminase</fullName>
        <ecNumber evidence="14">3.5.4.1</ecNumber>
    </recommendedName>
    <alternativeName>
        <fullName evidence="16">Cytosine aminohydrolase</fullName>
    </alternativeName>
</protein>
<dbReference type="InterPro" id="IPR002125">
    <property type="entry name" value="CMP_dCMP_dom"/>
</dbReference>
<comment type="catalytic activity">
    <reaction evidence="11">
        <text>cytosine + H2O + H(+) = uracil + NH4(+)</text>
        <dbReference type="Rhea" id="RHEA:20605"/>
        <dbReference type="ChEBI" id="CHEBI:15377"/>
        <dbReference type="ChEBI" id="CHEBI:15378"/>
        <dbReference type="ChEBI" id="CHEBI:16040"/>
        <dbReference type="ChEBI" id="CHEBI:17568"/>
        <dbReference type="ChEBI" id="CHEBI:28938"/>
        <dbReference type="EC" id="3.5.4.1"/>
    </reaction>
</comment>
<dbReference type="GO" id="GO:0019858">
    <property type="term" value="P:cytosine metabolic process"/>
    <property type="evidence" value="ECO:0007669"/>
    <property type="project" value="UniProtKB-ARBA"/>
</dbReference>
<evidence type="ECO:0000256" key="5">
    <source>
        <dbReference type="ARBA" id="ARBA00011738"/>
    </source>
</evidence>
<comment type="pathway">
    <text evidence="13">Pyrimidine metabolism; UMP biosynthesis via salvage pathway; uracil from cytosine: step 1/1.</text>
</comment>
<evidence type="ECO:0000259" key="17">
    <source>
        <dbReference type="PROSITE" id="PS51747"/>
    </source>
</evidence>
<dbReference type="InterPro" id="IPR016193">
    <property type="entry name" value="Cytidine_deaminase-like"/>
</dbReference>
<feature type="domain" description="CMP/dCMP-type deaminase" evidence="17">
    <location>
        <begin position="2"/>
        <end position="115"/>
    </location>
</feature>
<comment type="cofactor">
    <cofactor evidence="1">
        <name>Zn(2+)</name>
        <dbReference type="ChEBI" id="CHEBI:29105"/>
    </cofactor>
</comment>
<evidence type="ECO:0000256" key="11">
    <source>
        <dbReference type="ARBA" id="ARBA00050113"/>
    </source>
</evidence>
<keyword evidence="10" id="KW-0539">Nucleus</keyword>
<dbReference type="RefSeq" id="XP_024404249.1">
    <property type="nucleotide sequence ID" value="XM_024551009.1"/>
</dbReference>
<dbReference type="EC" id="3.5.4.1" evidence="14"/>
<dbReference type="Proteomes" id="UP000054821">
    <property type="component" value="Unassembled WGS sequence"/>
</dbReference>
<dbReference type="FunFam" id="3.40.140.10:FF:000016">
    <property type="entry name" value="Cytosine deaminase"/>
    <property type="match status" value="1"/>
</dbReference>
<dbReference type="GO" id="GO:0046087">
    <property type="term" value="P:cytidine metabolic process"/>
    <property type="evidence" value="ECO:0007669"/>
    <property type="project" value="TreeGrafter"/>
</dbReference>
<comment type="subunit">
    <text evidence="5">Homodimer.</text>
</comment>
<dbReference type="GO" id="GO:0005737">
    <property type="term" value="C:cytoplasm"/>
    <property type="evidence" value="ECO:0007669"/>
    <property type="project" value="UniProtKB-SubCell"/>
</dbReference>
<evidence type="ECO:0000256" key="3">
    <source>
        <dbReference type="ARBA" id="ARBA00004496"/>
    </source>
</evidence>
<dbReference type="Gene3D" id="3.40.140.10">
    <property type="entry name" value="Cytidine Deaminase, domain 2"/>
    <property type="match status" value="1"/>
</dbReference>
<gene>
    <name evidence="18" type="ORF">TGAM01_v211158</name>
</gene>
<dbReference type="STRING" id="398673.A0A2P4Z6R7"/>
<evidence type="ECO:0000256" key="4">
    <source>
        <dbReference type="ARBA" id="ARBA00006576"/>
    </source>
</evidence>
<evidence type="ECO:0000313" key="18">
    <source>
        <dbReference type="EMBL" id="PON19976.1"/>
    </source>
</evidence>
<dbReference type="AlphaFoldDB" id="A0A2P4Z6R7"/>
<evidence type="ECO:0000256" key="7">
    <source>
        <dbReference type="ARBA" id="ARBA00022723"/>
    </source>
</evidence>
<dbReference type="Pfam" id="PF00383">
    <property type="entry name" value="dCMP_cyt_deam_1"/>
    <property type="match status" value="1"/>
</dbReference>
<dbReference type="GeneID" id="29991152"/>
<evidence type="ECO:0000256" key="15">
    <source>
        <dbReference type="ARBA" id="ARBA00074321"/>
    </source>
</evidence>
<dbReference type="CDD" id="cd01285">
    <property type="entry name" value="nucleoside_deaminase"/>
    <property type="match status" value="1"/>
</dbReference>
<evidence type="ECO:0000256" key="6">
    <source>
        <dbReference type="ARBA" id="ARBA00022490"/>
    </source>
</evidence>
<dbReference type="GO" id="GO:0008655">
    <property type="term" value="P:pyrimidine-containing compound salvage"/>
    <property type="evidence" value="ECO:0007669"/>
    <property type="project" value="TreeGrafter"/>
</dbReference>
<organism evidence="18 19">
    <name type="scientific">Trichoderma gamsii</name>
    <dbReference type="NCBI Taxonomy" id="398673"/>
    <lineage>
        <taxon>Eukaryota</taxon>
        <taxon>Fungi</taxon>
        <taxon>Dikarya</taxon>
        <taxon>Ascomycota</taxon>
        <taxon>Pezizomycotina</taxon>
        <taxon>Sordariomycetes</taxon>
        <taxon>Hypocreomycetidae</taxon>
        <taxon>Hypocreales</taxon>
        <taxon>Hypocreaceae</taxon>
        <taxon>Trichoderma</taxon>
    </lineage>
</organism>
<keyword evidence="6" id="KW-0963">Cytoplasm</keyword>
<keyword evidence="7" id="KW-0479">Metal-binding</keyword>
<evidence type="ECO:0000256" key="13">
    <source>
        <dbReference type="ARBA" id="ARBA00060700"/>
    </source>
</evidence>
<dbReference type="PROSITE" id="PS51747">
    <property type="entry name" value="CYT_DCMP_DEAMINASES_2"/>
    <property type="match status" value="1"/>
</dbReference>
<sequence>MSATDPGFIAALAEAQQSFDAGGIPVGGAVVSPSGELLGRGHNRRVQEGSLILHGETAAFENAKHLPISAFKDSTIYTTLSPCPMCAGAMVFFGVRKVVIGENKNMAGREGYLRSHGIEVVVLGDERCERLLDDFIRNKPDIWNSGVAS</sequence>